<evidence type="ECO:0000313" key="2">
    <source>
        <dbReference type="EMBL" id="KAJ5456843.1"/>
    </source>
</evidence>
<gene>
    <name evidence="2" type="ORF">N7530_012117</name>
</gene>
<evidence type="ECO:0000256" key="1">
    <source>
        <dbReference type="SAM" id="MobiDB-lite"/>
    </source>
</evidence>
<comment type="caution">
    <text evidence="2">The sequence shown here is derived from an EMBL/GenBank/DDBJ whole genome shotgun (WGS) entry which is preliminary data.</text>
</comment>
<dbReference type="Proteomes" id="UP001147760">
    <property type="component" value="Unassembled WGS sequence"/>
</dbReference>
<keyword evidence="3" id="KW-1185">Reference proteome</keyword>
<protein>
    <submittedName>
        <fullName evidence="2">Uncharacterized protein</fullName>
    </submittedName>
</protein>
<name>A0A9W9WER7_9EURO</name>
<dbReference type="OrthoDB" id="4177740at2759"/>
<dbReference type="AlphaFoldDB" id="A0A9W9WER7"/>
<feature type="region of interest" description="Disordered" evidence="1">
    <location>
        <begin position="286"/>
        <end position="332"/>
    </location>
</feature>
<accession>A0A9W9WER7</accession>
<organism evidence="2 3">
    <name type="scientific">Penicillium desertorum</name>
    <dbReference type="NCBI Taxonomy" id="1303715"/>
    <lineage>
        <taxon>Eukaryota</taxon>
        <taxon>Fungi</taxon>
        <taxon>Dikarya</taxon>
        <taxon>Ascomycota</taxon>
        <taxon>Pezizomycotina</taxon>
        <taxon>Eurotiomycetes</taxon>
        <taxon>Eurotiomycetidae</taxon>
        <taxon>Eurotiales</taxon>
        <taxon>Aspergillaceae</taxon>
        <taxon>Penicillium</taxon>
    </lineage>
</organism>
<dbReference type="EMBL" id="JAPWDO010000009">
    <property type="protein sequence ID" value="KAJ5456843.1"/>
    <property type="molecule type" value="Genomic_DNA"/>
</dbReference>
<evidence type="ECO:0000313" key="3">
    <source>
        <dbReference type="Proteomes" id="UP001147760"/>
    </source>
</evidence>
<sequence>MEPLPDDPGANRASLRVKYEKAVSDLLKALSSDPKLTYSSNDLTKLRVTLGSFDPEDQNFIASNICLFKPMSSEQIMEYSLDMSEQPEGTRDLCGNYDELYQSPKGATGHHLSDTMDYNTETTFLYLNRYYKSSYKKTKPYPESLSGTSKWDQIRDGNPFSDIPWGLLGGYSLTNQIPSWNVRTDYEWQDDYRNPETICPHMMLVMYTGAVAIEGELLFCELGCIAQVIRNRLQQKEFEKTSLFPAKFNKSGVLKVRASPIYSFVRKDEAPWNLFLRYHACEPRDGPEIEFGDDEEESVSPQAPEYVSPVTGSSKEMDAPAQAPKHAPKQPE</sequence>
<reference evidence="2" key="1">
    <citation type="submission" date="2022-12" db="EMBL/GenBank/DDBJ databases">
        <authorList>
            <person name="Petersen C."/>
        </authorList>
    </citation>
    <scope>NUCLEOTIDE SEQUENCE</scope>
    <source>
        <strain evidence="2">IBT 17660</strain>
    </source>
</reference>
<reference evidence="2" key="2">
    <citation type="journal article" date="2023" name="IMA Fungus">
        <title>Comparative genomic study of the Penicillium genus elucidates a diverse pangenome and 15 lateral gene transfer events.</title>
        <authorList>
            <person name="Petersen C."/>
            <person name="Sorensen T."/>
            <person name="Nielsen M.R."/>
            <person name="Sondergaard T.E."/>
            <person name="Sorensen J.L."/>
            <person name="Fitzpatrick D.A."/>
            <person name="Frisvad J.C."/>
            <person name="Nielsen K.L."/>
        </authorList>
    </citation>
    <scope>NUCLEOTIDE SEQUENCE</scope>
    <source>
        <strain evidence="2">IBT 17660</strain>
    </source>
</reference>
<proteinExistence type="predicted"/>
<feature type="compositionally biased region" description="Acidic residues" evidence="1">
    <location>
        <begin position="288"/>
        <end position="298"/>
    </location>
</feature>